<sequence length="116" mass="13239">MSFRGRLLFRQYIKGKYHNYGVKMFKLCAGSGYTRRLQVFAGKQNAPASTQSFTINVVKNLMHPYLDSGRELYNSSNAFIDLSDQFASYGSPLRRSIKCHRKTAFELLLNTCLVNA</sequence>
<feature type="domain" description="PiggyBac transposable element-derived protein" evidence="1">
    <location>
        <begin position="2"/>
        <end position="76"/>
    </location>
</feature>
<evidence type="ECO:0000313" key="3">
    <source>
        <dbReference type="Proteomes" id="UP001159363"/>
    </source>
</evidence>
<dbReference type="Pfam" id="PF13843">
    <property type="entry name" value="DDE_Tnp_1_7"/>
    <property type="match status" value="1"/>
</dbReference>
<name>A0ABQ9I9K9_9NEOP</name>
<comment type="caution">
    <text evidence="2">The sequence shown here is derived from an EMBL/GenBank/DDBJ whole genome shotgun (WGS) entry which is preliminary data.</text>
</comment>
<proteinExistence type="predicted"/>
<evidence type="ECO:0000313" key="2">
    <source>
        <dbReference type="EMBL" id="KAJ8893152.1"/>
    </source>
</evidence>
<dbReference type="Proteomes" id="UP001159363">
    <property type="component" value="Chromosome 2"/>
</dbReference>
<dbReference type="InterPro" id="IPR029526">
    <property type="entry name" value="PGBD"/>
</dbReference>
<evidence type="ECO:0000259" key="1">
    <source>
        <dbReference type="Pfam" id="PF13843"/>
    </source>
</evidence>
<organism evidence="2 3">
    <name type="scientific">Dryococelus australis</name>
    <dbReference type="NCBI Taxonomy" id="614101"/>
    <lineage>
        <taxon>Eukaryota</taxon>
        <taxon>Metazoa</taxon>
        <taxon>Ecdysozoa</taxon>
        <taxon>Arthropoda</taxon>
        <taxon>Hexapoda</taxon>
        <taxon>Insecta</taxon>
        <taxon>Pterygota</taxon>
        <taxon>Neoptera</taxon>
        <taxon>Polyneoptera</taxon>
        <taxon>Phasmatodea</taxon>
        <taxon>Verophasmatodea</taxon>
        <taxon>Anareolatae</taxon>
        <taxon>Phasmatidae</taxon>
        <taxon>Eurycanthinae</taxon>
        <taxon>Dryococelus</taxon>
    </lineage>
</organism>
<protein>
    <recommendedName>
        <fullName evidence="1">PiggyBac transposable element-derived protein domain-containing protein</fullName>
    </recommendedName>
</protein>
<dbReference type="EMBL" id="JARBHB010000002">
    <property type="protein sequence ID" value="KAJ8893152.1"/>
    <property type="molecule type" value="Genomic_DNA"/>
</dbReference>
<keyword evidence="3" id="KW-1185">Reference proteome</keyword>
<gene>
    <name evidence="2" type="ORF">PR048_005735</name>
</gene>
<reference evidence="2 3" key="1">
    <citation type="submission" date="2023-02" db="EMBL/GenBank/DDBJ databases">
        <title>LHISI_Scaffold_Assembly.</title>
        <authorList>
            <person name="Stuart O.P."/>
            <person name="Cleave R."/>
            <person name="Magrath M.J.L."/>
            <person name="Mikheyev A.S."/>
        </authorList>
    </citation>
    <scope>NUCLEOTIDE SEQUENCE [LARGE SCALE GENOMIC DNA]</scope>
    <source>
        <strain evidence="2">Daus_M_001</strain>
        <tissue evidence="2">Leg muscle</tissue>
    </source>
</reference>
<accession>A0ABQ9I9K9</accession>